<dbReference type="PRINTS" id="PR01021">
    <property type="entry name" value="OMPADOMAIN"/>
</dbReference>
<keyword evidence="4" id="KW-0812">Transmembrane</keyword>
<evidence type="ECO:0000259" key="5">
    <source>
        <dbReference type="PROSITE" id="PS51123"/>
    </source>
</evidence>
<name>A0A1S8CKY5_9GAMM</name>
<dbReference type="GO" id="GO:0009279">
    <property type="term" value="C:cell outer membrane"/>
    <property type="evidence" value="ECO:0007669"/>
    <property type="project" value="UniProtKB-SubCell"/>
</dbReference>
<comment type="subcellular location">
    <subcellularLocation>
        <location evidence="1">Cell outer membrane</location>
    </subcellularLocation>
</comment>
<feature type="transmembrane region" description="Helical" evidence="4">
    <location>
        <begin position="313"/>
        <end position="334"/>
    </location>
</feature>
<keyword evidence="2 3" id="KW-0472">Membrane</keyword>
<evidence type="ECO:0000256" key="4">
    <source>
        <dbReference type="SAM" id="Phobius"/>
    </source>
</evidence>
<dbReference type="PANTHER" id="PTHR30329:SF20">
    <property type="entry name" value="EXPORTED PROTEIN"/>
    <property type="match status" value="1"/>
</dbReference>
<dbReference type="InterPro" id="IPR006665">
    <property type="entry name" value="OmpA-like"/>
</dbReference>
<evidence type="ECO:0000313" key="6">
    <source>
        <dbReference type="EMBL" id="OMQ24603.1"/>
    </source>
</evidence>
<feature type="transmembrane region" description="Helical" evidence="4">
    <location>
        <begin position="7"/>
        <end position="27"/>
    </location>
</feature>
<dbReference type="CDD" id="cd07185">
    <property type="entry name" value="OmpA_C-like"/>
    <property type="match status" value="1"/>
</dbReference>
<dbReference type="STRING" id="2034155.BMI79_07205"/>
<dbReference type="PANTHER" id="PTHR30329">
    <property type="entry name" value="STATOR ELEMENT OF FLAGELLAR MOTOR COMPLEX"/>
    <property type="match status" value="1"/>
</dbReference>
<feature type="domain" description="OmpA-like" evidence="5">
    <location>
        <begin position="424"/>
        <end position="542"/>
    </location>
</feature>
<evidence type="ECO:0000256" key="2">
    <source>
        <dbReference type="ARBA" id="ARBA00023136"/>
    </source>
</evidence>
<evidence type="ECO:0000256" key="1">
    <source>
        <dbReference type="ARBA" id="ARBA00004442"/>
    </source>
</evidence>
<dbReference type="RefSeq" id="WP_076941485.1">
    <property type="nucleotide sequence ID" value="NZ_MOXD01000003.1"/>
</dbReference>
<sequence>MTTVSRCLLWCWAGLLVLLLVWVFLPLATASRWGLTAAVLLTVALACWLMIRREPLLATSAPAINLPTRLTGSLVLVCGDTARLFARGETFRATVQGAYLATPTPDSLQHTVQWLAAHRPEVLPHLSLMLSVVPEQHQDEAALRGQLHHWRSAISQCRALSSATPFWLCGYFAAPGADEGWFVDAGEGMTDWRGHAAVPSFVEARKTGTERLAAEGRLSQALWLDDALRWLNAVVVDELTTAQTALPPLRPQWLAVRMTAMRGGGDNLWQRVLQRGTTLTAPLSALPALALPFPDLVLPLLPKRGGLTPAQRIGWWGGASLALFMAAALLASFVNNQRLTSRIGQDLVQYRLLDGTPPEPKLQAQQHLREDEQQLARYQRQGVPLSLGLGLYSGEPLYAAVQRAIGDWAPAASLQAPSSDATAAASQTVRLDSLSLFDTGRFQLKPSAIPVLSNALATLHAQPGWLIVVSGHTDATGNAKSNQALSLHRAEAVRDWIIQNSAVPASCFAVQGFGATQPVASNETAAGRAANRRVEITLVPAASACPGPETITRSPEQVTLLRQ</sequence>
<comment type="caution">
    <text evidence="6">The sequence shown here is derived from an EMBL/GenBank/DDBJ whole genome shotgun (WGS) entry which is preliminary data.</text>
</comment>
<reference evidence="6 7" key="1">
    <citation type="submission" date="2016-11" db="EMBL/GenBank/DDBJ databases">
        <title>Rahnella oryzae sp. nov., isolated from rice root.</title>
        <authorList>
            <person name="Zhang X.-X."/>
            <person name="Zhang J."/>
        </authorList>
    </citation>
    <scope>NUCLEOTIDE SEQUENCE [LARGE SCALE GENOMIC DNA]</scope>
    <source>
        <strain evidence="6 7">J11-6</strain>
    </source>
</reference>
<gene>
    <name evidence="6" type="ORF">BMI79_07205</name>
</gene>
<dbReference type="InterPro" id="IPR036737">
    <property type="entry name" value="OmpA-like_sf"/>
</dbReference>
<dbReference type="InterPro" id="IPR050330">
    <property type="entry name" value="Bact_OuterMem_StrucFunc"/>
</dbReference>
<accession>A0A1S8CKY5</accession>
<dbReference type="Proteomes" id="UP000216021">
    <property type="component" value="Unassembled WGS sequence"/>
</dbReference>
<keyword evidence="4" id="KW-1133">Transmembrane helix</keyword>
<evidence type="ECO:0000256" key="3">
    <source>
        <dbReference type="PROSITE-ProRule" id="PRU00473"/>
    </source>
</evidence>
<dbReference type="PROSITE" id="PS51123">
    <property type="entry name" value="OMPA_2"/>
    <property type="match status" value="1"/>
</dbReference>
<organism evidence="6 7">
    <name type="scientific">Serratia oryzae</name>
    <dbReference type="NCBI Taxonomy" id="2034155"/>
    <lineage>
        <taxon>Bacteria</taxon>
        <taxon>Pseudomonadati</taxon>
        <taxon>Pseudomonadota</taxon>
        <taxon>Gammaproteobacteria</taxon>
        <taxon>Enterobacterales</taxon>
        <taxon>Yersiniaceae</taxon>
        <taxon>Serratia</taxon>
    </lineage>
</organism>
<dbReference type="AlphaFoldDB" id="A0A1S8CKY5"/>
<dbReference type="Pfam" id="PF00691">
    <property type="entry name" value="OmpA"/>
    <property type="match status" value="1"/>
</dbReference>
<dbReference type="Gene3D" id="3.30.1330.60">
    <property type="entry name" value="OmpA-like domain"/>
    <property type="match status" value="1"/>
</dbReference>
<dbReference type="EMBL" id="MOXD01000003">
    <property type="protein sequence ID" value="OMQ24603.1"/>
    <property type="molecule type" value="Genomic_DNA"/>
</dbReference>
<feature type="transmembrane region" description="Helical" evidence="4">
    <location>
        <begin position="33"/>
        <end position="51"/>
    </location>
</feature>
<dbReference type="InterPro" id="IPR006664">
    <property type="entry name" value="OMP_bac"/>
</dbReference>
<keyword evidence="7" id="KW-1185">Reference proteome</keyword>
<evidence type="ECO:0000313" key="7">
    <source>
        <dbReference type="Proteomes" id="UP000216021"/>
    </source>
</evidence>
<dbReference type="OrthoDB" id="345640at2"/>
<proteinExistence type="predicted"/>
<dbReference type="SUPFAM" id="SSF103088">
    <property type="entry name" value="OmpA-like"/>
    <property type="match status" value="1"/>
</dbReference>
<protein>
    <recommendedName>
        <fullName evidence="5">OmpA-like domain-containing protein</fullName>
    </recommendedName>
</protein>